<proteinExistence type="predicted"/>
<dbReference type="SUPFAM" id="SSF46955">
    <property type="entry name" value="Putative DNA-binding domain"/>
    <property type="match status" value="1"/>
</dbReference>
<dbReference type="InterPro" id="IPR009061">
    <property type="entry name" value="DNA-bd_dom_put_sf"/>
</dbReference>
<reference evidence="2" key="1">
    <citation type="journal article" date="2019" name="Int. J. Syst. Evol. Microbiol.">
        <title>The Global Catalogue of Microorganisms (GCM) 10K type strain sequencing project: providing services to taxonomists for standard genome sequencing and annotation.</title>
        <authorList>
            <consortium name="The Broad Institute Genomics Platform"/>
            <consortium name="The Broad Institute Genome Sequencing Center for Infectious Disease"/>
            <person name="Wu L."/>
            <person name="Ma J."/>
        </authorList>
    </citation>
    <scope>NUCLEOTIDE SEQUENCE [LARGE SCALE GENOMIC DNA]</scope>
    <source>
        <strain evidence="2">CGMCC 1.10992</strain>
    </source>
</reference>
<dbReference type="RefSeq" id="WP_345338093.1">
    <property type="nucleotide sequence ID" value="NZ_BAABLI010000004.1"/>
</dbReference>
<name>A0ABW4XJE7_9GAMM</name>
<gene>
    <name evidence="1" type="ORF">ACFSJ3_02845</name>
</gene>
<dbReference type="Pfam" id="PF05930">
    <property type="entry name" value="Phage_AlpA"/>
    <property type="match status" value="1"/>
</dbReference>
<dbReference type="Proteomes" id="UP001597380">
    <property type="component" value="Unassembled WGS sequence"/>
</dbReference>
<comment type="caution">
    <text evidence="1">The sequence shown here is derived from an EMBL/GenBank/DDBJ whole genome shotgun (WGS) entry which is preliminary data.</text>
</comment>
<accession>A0ABW4XJE7</accession>
<keyword evidence="2" id="KW-1185">Reference proteome</keyword>
<protein>
    <submittedName>
        <fullName evidence="1">Helix-turn-helix transcriptional regulator</fullName>
    </submittedName>
</protein>
<dbReference type="EMBL" id="JBHUHT010000007">
    <property type="protein sequence ID" value="MFD2094904.1"/>
    <property type="molecule type" value="Genomic_DNA"/>
</dbReference>
<dbReference type="Gene3D" id="1.10.238.160">
    <property type="match status" value="1"/>
</dbReference>
<dbReference type="InterPro" id="IPR010260">
    <property type="entry name" value="AlpA"/>
</dbReference>
<organism evidence="1 2">
    <name type="scientific">Corallincola platygyrae</name>
    <dbReference type="NCBI Taxonomy" id="1193278"/>
    <lineage>
        <taxon>Bacteria</taxon>
        <taxon>Pseudomonadati</taxon>
        <taxon>Pseudomonadota</taxon>
        <taxon>Gammaproteobacteria</taxon>
        <taxon>Alteromonadales</taxon>
        <taxon>Psychromonadaceae</taxon>
        <taxon>Corallincola</taxon>
    </lineage>
</organism>
<evidence type="ECO:0000313" key="2">
    <source>
        <dbReference type="Proteomes" id="UP001597380"/>
    </source>
</evidence>
<sequence>MPTKNERAEDINSQALLSSNFLLTEAEVRKLMSISRSTLRRWIKAGNFPAPVQLPGRRVAWRSSDLNTWLDNLNDVNWSHDD</sequence>
<evidence type="ECO:0000313" key="1">
    <source>
        <dbReference type="EMBL" id="MFD2094904.1"/>
    </source>
</evidence>